<proteinExistence type="predicted"/>
<sequence>MYYKKLLPRLKIPPFEYLMAPASPVHFRYDEIWHNKIEEPKRWKGRCPKGRLSFPFTFDPFRDANGQWKDHQTMVDAALSLATEIDYRIQRGSSLMGRVRVYVAKVLRRRVQESWDNGIIVLPWSANQLENGVYVFRLSYTDFRGNPEHVGIAVEYCLDRGSLLLRNALLKAHRMAAQLKLDEVKKEEAELMVRRNQGLVNILESWSITQGHNRSVSKTPRYIIPIEETPLVPHSISDEEGRRELTDRSEAWSPMPGEKDSDLKTPRHVPAKETLPSRD</sequence>
<comment type="caution">
    <text evidence="2">The sequence shown here is derived from an EMBL/GenBank/DDBJ whole genome shotgun (WGS) entry which is preliminary data.</text>
</comment>
<feature type="region of interest" description="Disordered" evidence="1">
    <location>
        <begin position="233"/>
        <end position="279"/>
    </location>
</feature>
<reference evidence="2 3" key="1">
    <citation type="submission" date="2019-09" db="EMBL/GenBank/DDBJ databases">
        <title>The hologenome of the rock-dwelling lichen Lasallia pustulata.</title>
        <authorList>
            <person name="Greshake Tzovaras B."/>
            <person name="Segers F."/>
            <person name="Bicker A."/>
            <person name="Dal Grande F."/>
            <person name="Otte J."/>
            <person name="Hankeln T."/>
            <person name="Schmitt I."/>
            <person name="Ebersberger I."/>
        </authorList>
    </citation>
    <scope>NUCLEOTIDE SEQUENCE [LARGE SCALE GENOMIC DNA]</scope>
    <source>
        <strain evidence="2">A1-1</strain>
    </source>
</reference>
<dbReference type="EMBL" id="VXIT01000007">
    <property type="protein sequence ID" value="KAA6411334.1"/>
    <property type="molecule type" value="Genomic_DNA"/>
</dbReference>
<dbReference type="AlphaFoldDB" id="A0A5M8PPA5"/>
<feature type="compositionally biased region" description="Basic and acidic residues" evidence="1">
    <location>
        <begin position="236"/>
        <end position="250"/>
    </location>
</feature>
<dbReference type="Proteomes" id="UP000324767">
    <property type="component" value="Unassembled WGS sequence"/>
</dbReference>
<evidence type="ECO:0000256" key="1">
    <source>
        <dbReference type="SAM" id="MobiDB-lite"/>
    </source>
</evidence>
<evidence type="ECO:0000313" key="2">
    <source>
        <dbReference type="EMBL" id="KAA6411334.1"/>
    </source>
</evidence>
<accession>A0A5M8PPA5</accession>
<evidence type="ECO:0000313" key="3">
    <source>
        <dbReference type="Proteomes" id="UP000324767"/>
    </source>
</evidence>
<organism evidence="2 3">
    <name type="scientific">Lasallia pustulata</name>
    <dbReference type="NCBI Taxonomy" id="136370"/>
    <lineage>
        <taxon>Eukaryota</taxon>
        <taxon>Fungi</taxon>
        <taxon>Dikarya</taxon>
        <taxon>Ascomycota</taxon>
        <taxon>Pezizomycotina</taxon>
        <taxon>Lecanoromycetes</taxon>
        <taxon>OSLEUM clade</taxon>
        <taxon>Umbilicariomycetidae</taxon>
        <taxon>Umbilicariales</taxon>
        <taxon>Umbilicariaceae</taxon>
        <taxon>Lasallia</taxon>
    </lineage>
</organism>
<gene>
    <name evidence="2" type="ORF">FRX48_04614</name>
</gene>
<name>A0A5M8PPA5_9LECA</name>
<protein>
    <submittedName>
        <fullName evidence="2">Uncharacterized protein</fullName>
    </submittedName>
</protein>